<keyword evidence="11" id="KW-1185">Reference proteome</keyword>
<dbReference type="Gene3D" id="2.170.270.10">
    <property type="entry name" value="SET domain"/>
    <property type="match status" value="1"/>
</dbReference>
<keyword evidence="1" id="KW-0489">Methyltransferase</keyword>
<dbReference type="SUPFAM" id="SSF82199">
    <property type="entry name" value="SET domain"/>
    <property type="match status" value="1"/>
</dbReference>
<dbReference type="AlphaFoldDB" id="I7LXB5"/>
<dbReference type="SMART" id="SM00317">
    <property type="entry name" value="SET"/>
    <property type="match status" value="1"/>
</dbReference>
<keyword evidence="5" id="KW-0804">Transcription</keyword>
<feature type="region of interest" description="Disordered" evidence="7">
    <location>
        <begin position="765"/>
        <end position="784"/>
    </location>
</feature>
<dbReference type="SMART" id="SM01114">
    <property type="entry name" value="CXC"/>
    <property type="match status" value="1"/>
</dbReference>
<name>I7LXB5_TETTS</name>
<dbReference type="PROSITE" id="PS51633">
    <property type="entry name" value="CXC"/>
    <property type="match status" value="1"/>
</dbReference>
<dbReference type="OrthoDB" id="303032at2759"/>
<dbReference type="GO" id="GO:0003682">
    <property type="term" value="F:chromatin binding"/>
    <property type="evidence" value="ECO:0007669"/>
    <property type="project" value="TreeGrafter"/>
</dbReference>
<organism evidence="10 11">
    <name type="scientific">Tetrahymena thermophila (strain SB210)</name>
    <dbReference type="NCBI Taxonomy" id="312017"/>
    <lineage>
        <taxon>Eukaryota</taxon>
        <taxon>Sar</taxon>
        <taxon>Alveolata</taxon>
        <taxon>Ciliophora</taxon>
        <taxon>Intramacronucleata</taxon>
        <taxon>Oligohymenophorea</taxon>
        <taxon>Hymenostomatida</taxon>
        <taxon>Tetrahymenina</taxon>
        <taxon>Tetrahymenidae</taxon>
        <taxon>Tetrahymena</taxon>
    </lineage>
</organism>
<dbReference type="RefSeq" id="XP_001024559.2">
    <property type="nucleotide sequence ID" value="XM_001024559.2"/>
</dbReference>
<evidence type="ECO:0000256" key="7">
    <source>
        <dbReference type="SAM" id="MobiDB-lite"/>
    </source>
</evidence>
<dbReference type="Proteomes" id="UP000009168">
    <property type="component" value="Unassembled WGS sequence"/>
</dbReference>
<evidence type="ECO:0000256" key="6">
    <source>
        <dbReference type="ARBA" id="ARBA00048568"/>
    </source>
</evidence>
<dbReference type="InParanoid" id="I7LXB5"/>
<dbReference type="InterPro" id="IPR033467">
    <property type="entry name" value="Tesmin/TSO1-like_CXC"/>
</dbReference>
<reference evidence="11" key="1">
    <citation type="journal article" date="2006" name="PLoS Biol.">
        <title>Macronuclear genome sequence of the ciliate Tetrahymena thermophila, a model eukaryote.</title>
        <authorList>
            <person name="Eisen J.A."/>
            <person name="Coyne R.S."/>
            <person name="Wu M."/>
            <person name="Wu D."/>
            <person name="Thiagarajan M."/>
            <person name="Wortman J.R."/>
            <person name="Badger J.H."/>
            <person name="Ren Q."/>
            <person name="Amedeo P."/>
            <person name="Jones K.M."/>
            <person name="Tallon L.J."/>
            <person name="Delcher A.L."/>
            <person name="Salzberg S.L."/>
            <person name="Silva J.C."/>
            <person name="Haas B.J."/>
            <person name="Majoros W.H."/>
            <person name="Farzad M."/>
            <person name="Carlton J.M."/>
            <person name="Smith R.K. Jr."/>
            <person name="Garg J."/>
            <person name="Pearlman R.E."/>
            <person name="Karrer K.M."/>
            <person name="Sun L."/>
            <person name="Manning G."/>
            <person name="Elde N.C."/>
            <person name="Turkewitz A.P."/>
            <person name="Asai D.J."/>
            <person name="Wilkes D.E."/>
            <person name="Wang Y."/>
            <person name="Cai H."/>
            <person name="Collins K."/>
            <person name="Stewart B.A."/>
            <person name="Lee S.R."/>
            <person name="Wilamowska K."/>
            <person name="Weinberg Z."/>
            <person name="Ruzzo W.L."/>
            <person name="Wloga D."/>
            <person name="Gaertig J."/>
            <person name="Frankel J."/>
            <person name="Tsao C.-C."/>
            <person name="Gorovsky M.A."/>
            <person name="Keeling P.J."/>
            <person name="Waller R.F."/>
            <person name="Patron N.J."/>
            <person name="Cherry J.M."/>
            <person name="Stover N.A."/>
            <person name="Krieger C.J."/>
            <person name="del Toro C."/>
            <person name="Ryder H.F."/>
            <person name="Williamson S.C."/>
            <person name="Barbeau R.A."/>
            <person name="Hamilton E.P."/>
            <person name="Orias E."/>
        </authorList>
    </citation>
    <scope>NUCLEOTIDE SEQUENCE [LARGE SCALE GENOMIC DNA]</scope>
    <source>
        <strain evidence="11">SB210</strain>
    </source>
</reference>
<keyword evidence="4" id="KW-0805">Transcription regulation</keyword>
<dbReference type="Pfam" id="PF18264">
    <property type="entry name" value="preSET_CXC"/>
    <property type="match status" value="1"/>
</dbReference>
<dbReference type="InterPro" id="IPR001214">
    <property type="entry name" value="SET_dom"/>
</dbReference>
<feature type="domain" description="CXC" evidence="9">
    <location>
        <begin position="455"/>
        <end position="568"/>
    </location>
</feature>
<dbReference type="GO" id="GO:0140951">
    <property type="term" value="F:histone H3K27 trimethyltransferase activity"/>
    <property type="evidence" value="ECO:0007669"/>
    <property type="project" value="UniProtKB-EC"/>
</dbReference>
<keyword evidence="2" id="KW-0808">Transferase</keyword>
<dbReference type="PANTHER" id="PTHR45747:SF4">
    <property type="entry name" value="HISTONE-LYSINE N-METHYLTRANSFERASE E(Z)"/>
    <property type="match status" value="1"/>
</dbReference>
<dbReference type="GO" id="GO:0032259">
    <property type="term" value="P:methylation"/>
    <property type="evidence" value="ECO:0007669"/>
    <property type="project" value="UniProtKB-KW"/>
</dbReference>
<dbReference type="GO" id="GO:0005634">
    <property type="term" value="C:nucleus"/>
    <property type="evidence" value="ECO:0007669"/>
    <property type="project" value="TreeGrafter"/>
</dbReference>
<keyword evidence="3" id="KW-0949">S-adenosyl-L-methionine</keyword>
<gene>
    <name evidence="10" type="ORF">TTHERM_00300320</name>
</gene>
<evidence type="ECO:0000256" key="3">
    <source>
        <dbReference type="ARBA" id="ARBA00022691"/>
    </source>
</evidence>
<evidence type="ECO:0000256" key="1">
    <source>
        <dbReference type="ARBA" id="ARBA00022603"/>
    </source>
</evidence>
<dbReference type="GeneID" id="7838369"/>
<proteinExistence type="predicted"/>
<dbReference type="EMBL" id="GG662449">
    <property type="protein sequence ID" value="EAS04314.2"/>
    <property type="molecule type" value="Genomic_DNA"/>
</dbReference>
<comment type="catalytic activity">
    <reaction evidence="6">
        <text>L-lysyl(27)-[histone H3] + 3 S-adenosyl-L-methionine = N(6),N(6),N(6)-trimethyl-L-lysyl(27)-[histone H3] + 3 S-adenosyl-L-homocysteine + 3 H(+)</text>
        <dbReference type="Rhea" id="RHEA:60292"/>
        <dbReference type="Rhea" id="RHEA-COMP:15535"/>
        <dbReference type="Rhea" id="RHEA-COMP:15548"/>
        <dbReference type="ChEBI" id="CHEBI:15378"/>
        <dbReference type="ChEBI" id="CHEBI:29969"/>
        <dbReference type="ChEBI" id="CHEBI:57856"/>
        <dbReference type="ChEBI" id="CHEBI:59789"/>
        <dbReference type="ChEBI" id="CHEBI:61961"/>
        <dbReference type="EC" id="2.1.1.356"/>
    </reaction>
</comment>
<dbReference type="PROSITE" id="PS50280">
    <property type="entry name" value="SET"/>
    <property type="match status" value="1"/>
</dbReference>
<dbReference type="KEGG" id="tet:TTHERM_00300320"/>
<evidence type="ECO:0000259" key="9">
    <source>
        <dbReference type="PROSITE" id="PS51633"/>
    </source>
</evidence>
<dbReference type="InterPro" id="IPR046341">
    <property type="entry name" value="SET_dom_sf"/>
</dbReference>
<dbReference type="GO" id="GO:0031507">
    <property type="term" value="P:heterochromatin formation"/>
    <property type="evidence" value="ECO:0007669"/>
    <property type="project" value="TreeGrafter"/>
</dbReference>
<dbReference type="STRING" id="312017.I7LXB5"/>
<dbReference type="InterPro" id="IPR045318">
    <property type="entry name" value="EZH1/2-like"/>
</dbReference>
<evidence type="ECO:0000256" key="5">
    <source>
        <dbReference type="ARBA" id="ARBA00023163"/>
    </source>
</evidence>
<evidence type="ECO:0000256" key="2">
    <source>
        <dbReference type="ARBA" id="ARBA00022679"/>
    </source>
</evidence>
<dbReference type="eggNOG" id="KOG1079">
    <property type="taxonomic scope" value="Eukaryota"/>
</dbReference>
<evidence type="ECO:0000256" key="4">
    <source>
        <dbReference type="ARBA" id="ARBA00023015"/>
    </source>
</evidence>
<evidence type="ECO:0000313" key="10">
    <source>
        <dbReference type="EMBL" id="EAS04314.2"/>
    </source>
</evidence>
<evidence type="ECO:0000313" key="11">
    <source>
        <dbReference type="Proteomes" id="UP000009168"/>
    </source>
</evidence>
<protein>
    <submittedName>
        <fullName evidence="10">SET domain protein</fullName>
    </submittedName>
</protein>
<dbReference type="InterPro" id="IPR026489">
    <property type="entry name" value="CXC_dom"/>
</dbReference>
<feature type="domain" description="SET" evidence="8">
    <location>
        <begin position="570"/>
        <end position="687"/>
    </location>
</feature>
<dbReference type="InterPro" id="IPR041355">
    <property type="entry name" value="Pre-SET_CXC"/>
</dbReference>
<accession>I7LXB5</accession>
<evidence type="ECO:0000259" key="8">
    <source>
        <dbReference type="PROSITE" id="PS50280"/>
    </source>
</evidence>
<dbReference type="Pfam" id="PF00856">
    <property type="entry name" value="SET"/>
    <property type="match status" value="1"/>
</dbReference>
<dbReference type="PANTHER" id="PTHR45747">
    <property type="entry name" value="HISTONE-LYSINE N-METHYLTRANSFERASE E(Z)"/>
    <property type="match status" value="1"/>
</dbReference>
<sequence>MIEELKEQASTCQQNKPLQEADELNQKLDSVEHLSADTSKYVDFMKCDKEQQKKIIIQTLEFTIKYIEMNFKNLICHIVQKAIIYNKQRQELIDNDPFKKYKRDMKQQVVKNFFKNRIQQSKQEQKVLIKYDFEKNLKESCLINHNIYSNYIPIRKNLVVGEIMPNLFPCLKIINNDGEDENNQLIQEFQIKNSKNKTREDLFNEWLLKKNAHVLFVDIRETLLIDFLLNLFPQLKLEVIDILRIYIQQEKVKQEAFDEKIQYVLQNYCDPIQYPYGITIDDKIITDQSVTSTFKSFFCHRCYLYDCRNHENKKELNFKHPATQLSDASNNKEIKWLQLFYKEILLTNQKYKYVADVEQRTESYYQDYDMKQINKQPCSKNCYLNMNLETFEKIKAQKTYNEFELAYIKAAIKRLSYNPCYLNLIDRKFNCAEIFVFLVKYENVLSMLSETKAITKKIKPYARRTNNCFFNKEMYYEPCCHYYYDEEPKDINCQDCGCSTRGFCDIYCGCDPQKCKRRRQGCKCIKGQCKTKKCACFLMGMECDPEHCKDCFDSRKDRCKNNEYLYQKQERTVIGMSFVCQGLGLYNVFPIQQHSLVLSYLGEYISEDEQVIRESWLKSDIFYTFTKNDFEKLVDSKYFGNKSRFMNHHISLENCFARSVYSRGDYHLGLYAKQDIPPGNELLFDYDADKTLAVEKEWITRNNYSNYKIRMDNIRITIPRNKDLTRFNSTLIIIDDENDNQQKNQKNDLQVDEHKKFNNNKLEKVSFKKQCKKQHPESIVGQKKTNKILSDQSLNYLKKQNKNFEKQ</sequence>